<dbReference type="Proteomes" id="UP000823611">
    <property type="component" value="Unassembled WGS sequence"/>
</dbReference>
<dbReference type="PANTHER" id="PTHR42842:SF3">
    <property type="entry name" value="FAD_NAD(P)-BINDING OXIDOREDUCTASE FAMILY PROTEIN"/>
    <property type="match status" value="1"/>
</dbReference>
<reference evidence="2" key="1">
    <citation type="submission" date="2020-10" db="EMBL/GenBank/DDBJ databases">
        <authorList>
            <person name="Gilroy R."/>
        </authorList>
    </citation>
    <scope>NUCLEOTIDE SEQUENCE</scope>
    <source>
        <strain evidence="2">F6-4510</strain>
    </source>
</reference>
<evidence type="ECO:0000259" key="1">
    <source>
        <dbReference type="Pfam" id="PF21688"/>
    </source>
</evidence>
<proteinExistence type="predicted"/>
<reference evidence="2" key="2">
    <citation type="journal article" date="2021" name="PeerJ">
        <title>Extensive microbial diversity within the chicken gut microbiome revealed by metagenomics and culture.</title>
        <authorList>
            <person name="Gilroy R."/>
            <person name="Ravi A."/>
            <person name="Getino M."/>
            <person name="Pursley I."/>
            <person name="Horton D.L."/>
            <person name="Alikhan N.F."/>
            <person name="Baker D."/>
            <person name="Gharbi K."/>
            <person name="Hall N."/>
            <person name="Watson M."/>
            <person name="Adriaenssens E.M."/>
            <person name="Foster-Nyarko E."/>
            <person name="Jarju S."/>
            <person name="Secka A."/>
            <person name="Antonio M."/>
            <person name="Oren A."/>
            <person name="Chaudhuri R.R."/>
            <person name="La Ragione R."/>
            <person name="Hildebrand F."/>
            <person name="Pallen M.J."/>
        </authorList>
    </citation>
    <scope>NUCLEOTIDE SEQUENCE</scope>
    <source>
        <strain evidence="2">F6-4510</strain>
    </source>
</reference>
<dbReference type="InterPro" id="IPR028348">
    <property type="entry name" value="FAD-binding_protein"/>
</dbReference>
<name>A0A9D9DV45_9FIRM</name>
<feature type="domain" description="FAD-dependent protein C-terminal" evidence="1">
    <location>
        <begin position="278"/>
        <end position="472"/>
    </location>
</feature>
<accession>A0A9D9DV45</accession>
<comment type="caution">
    <text evidence="2">The sequence shown here is derived from an EMBL/GenBank/DDBJ whole genome shotgun (WGS) entry which is preliminary data.</text>
</comment>
<organism evidence="2 3">
    <name type="scientific">Candidatus Fimicola merdigallinarum</name>
    <dbReference type="NCBI Taxonomy" id="2840819"/>
    <lineage>
        <taxon>Bacteria</taxon>
        <taxon>Bacillati</taxon>
        <taxon>Bacillota</taxon>
        <taxon>Clostridia</taxon>
        <taxon>Lachnospirales</taxon>
        <taxon>Lachnospiraceae</taxon>
        <taxon>Lachnospiraceae incertae sedis</taxon>
        <taxon>Candidatus Fimicola</taxon>
    </lineage>
</organism>
<evidence type="ECO:0000313" key="2">
    <source>
        <dbReference type="EMBL" id="MBO8434216.1"/>
    </source>
</evidence>
<dbReference type="InterPro" id="IPR049516">
    <property type="entry name" value="FAD-depend_C"/>
</dbReference>
<dbReference type="PIRSF" id="PIRSF038984">
    <property type="entry name" value="FAD_binding_protein"/>
    <property type="match status" value="1"/>
</dbReference>
<protein>
    <recommendedName>
        <fullName evidence="1">FAD-dependent protein C-terminal domain-containing protein</fullName>
    </recommendedName>
</protein>
<sequence length="526" mass="58796">MIRISNIKIGIFENIDIKSACAKKIGVSYDDILSYNIFRRSLDARKKDNIHYVYVVDVNVKNEKRININRNKDLSLAPDMEYKFPKGECKIDKRPVVIGFGPAGMFSALLLAQMGLKPIVIERGQDVDKRTEAVNKFWKEGKLDKECNVQFGEGGAGTFSDGKLTTRIKDLRCRKVLQELERFGAPSEIMYEQKPHIGTDILKTVVKNLRNSIIELGGEIHFGRKVVDFLSENGSLTGVVLENGDIIECSDAVLSIGHSARDTFEKIYEKGIEMEQKPFAMGVRIEHPQSMIDFSQYGNAYKKLPTADYRLTYTTKKGRGVYTFCMCPGGTVVASSSESGMVVTNGMSEYARDKENANSALLVQIYPEDFGSDHTLAGMHMQRELEKKAFIYGGENYSAPVQTVGSFIKGYEDKEFGEVKNSYKPDVKFVNLENVLPEFIVEAMREALPEMGKRLKGFDRDDALMTAVETRSSSPVRILRDRETYESVNLKGLYPCGEGAGYAGGIVSASVDGIIVAEKIFNKYVE</sequence>
<dbReference type="Pfam" id="PF21688">
    <property type="entry name" value="FAD-depend_C"/>
    <property type="match status" value="1"/>
</dbReference>
<dbReference type="Gene3D" id="3.30.70.2700">
    <property type="match status" value="1"/>
</dbReference>
<gene>
    <name evidence="2" type="ORF">IAC55_02685</name>
</gene>
<dbReference type="Gene3D" id="3.50.50.60">
    <property type="entry name" value="FAD/NAD(P)-binding domain"/>
    <property type="match status" value="2"/>
</dbReference>
<dbReference type="AlphaFoldDB" id="A0A9D9DV45"/>
<dbReference type="InterPro" id="IPR036188">
    <property type="entry name" value="FAD/NAD-bd_sf"/>
</dbReference>
<evidence type="ECO:0000313" key="3">
    <source>
        <dbReference type="Proteomes" id="UP000823611"/>
    </source>
</evidence>
<dbReference type="SUPFAM" id="SSF51905">
    <property type="entry name" value="FAD/NAD(P)-binding domain"/>
    <property type="match status" value="1"/>
</dbReference>
<dbReference type="PANTHER" id="PTHR42842">
    <property type="entry name" value="FAD/NAD(P)-BINDING OXIDOREDUCTASE"/>
    <property type="match status" value="1"/>
</dbReference>
<dbReference type="EMBL" id="JADIMX010000052">
    <property type="protein sequence ID" value="MBO8434216.1"/>
    <property type="molecule type" value="Genomic_DNA"/>
</dbReference>